<dbReference type="Gene3D" id="1.10.10.10">
    <property type="entry name" value="Winged helix-like DNA-binding domain superfamily/Winged helix DNA-binding domain"/>
    <property type="match status" value="1"/>
</dbReference>
<dbReference type="GO" id="GO:0016887">
    <property type="term" value="F:ATP hydrolysis activity"/>
    <property type="evidence" value="ECO:0007669"/>
    <property type="project" value="InterPro"/>
</dbReference>
<dbReference type="Gene3D" id="3.40.50.300">
    <property type="entry name" value="P-loop containing nucleotide triphosphate hydrolases"/>
    <property type="match status" value="1"/>
</dbReference>
<dbReference type="SUPFAM" id="SSF52540">
    <property type="entry name" value="P-loop containing nucleoside triphosphate hydrolases"/>
    <property type="match status" value="1"/>
</dbReference>
<feature type="domain" description="HTH luxR-type" evidence="1">
    <location>
        <begin position="798"/>
        <end position="863"/>
    </location>
</feature>
<dbReference type="AlphaFoldDB" id="A0A1H1NII7"/>
<name>A0A1H1NII7_9MICO</name>
<dbReference type="SMART" id="SM00421">
    <property type="entry name" value="HTH_LUXR"/>
    <property type="match status" value="1"/>
</dbReference>
<evidence type="ECO:0000313" key="2">
    <source>
        <dbReference type="EMBL" id="SDR98139.1"/>
    </source>
</evidence>
<dbReference type="Pfam" id="PF13401">
    <property type="entry name" value="AAA_22"/>
    <property type="match status" value="1"/>
</dbReference>
<dbReference type="GO" id="GO:0006355">
    <property type="term" value="P:regulation of DNA-templated transcription"/>
    <property type="evidence" value="ECO:0007669"/>
    <property type="project" value="InterPro"/>
</dbReference>
<dbReference type="STRING" id="412690.SAMN04489834_0638"/>
<gene>
    <name evidence="2" type="ORF">SAMN04489834_0638</name>
</gene>
<dbReference type="GO" id="GO:0003677">
    <property type="term" value="F:DNA binding"/>
    <property type="evidence" value="ECO:0007669"/>
    <property type="project" value="InterPro"/>
</dbReference>
<organism evidence="2 3">
    <name type="scientific">Microterricola viridarii</name>
    <dbReference type="NCBI Taxonomy" id="412690"/>
    <lineage>
        <taxon>Bacteria</taxon>
        <taxon>Bacillati</taxon>
        <taxon>Actinomycetota</taxon>
        <taxon>Actinomycetes</taxon>
        <taxon>Micrococcales</taxon>
        <taxon>Microbacteriaceae</taxon>
        <taxon>Microterricola</taxon>
    </lineage>
</organism>
<dbReference type="SUPFAM" id="SSF46894">
    <property type="entry name" value="C-terminal effector domain of the bipartite response regulators"/>
    <property type="match status" value="1"/>
</dbReference>
<sequence length="871" mass="91802">MHPRTTAPAAPFRERHVLNRPRLLRKVSRQTALLVVRGSNGSGKTTLLAEWARQQPGTVVWLNIGAHTSDPVPFWQAVLQGLRDARLAEPGAPLHSGGELPGSGRDHLRRVQAGLRALEAPVALAVDGAESLSAQAAEELLAVLAVAPALVVGVATRERGAFELPAVRLAVDTVVVAGAELEFTAAETAAVLSAAGLPDDAETVRLVRGASLGHPRSTRALLSAPSWPDLPNAEELDRHLLAAADGADIRLLELAAEDGALLELALHASVVDELPLGLAEVLAGQRCAARAADAAELLDRAESLGLGYWTSDVPARGFRFTAPVRGILRRELGERGVAELGAARRTAIGWLLDSNRAEAAFLLAVQSGEYELASEAGAQCFLALLASRAEELRAVLSPIPVETMRSQPILAMLLAVSYNQVARLRPRALEYFAIVVLGAKAVRAELGVTETIALDAMVSVALRVTAQTARAARAAESALGGFAALDDEGREQLGHLRADVMVHAGLSLLYGGAPDAALAAFQRCREPLTSAGSLHGLSVQAGTHALMGEMAEAAAVVAEGRTRRWPRGWDGGYIGSFYELAQTLLAIEALEFEAAQAHIDAVDESMATLEHWAFFAEAQARLDLISGAAVAGITRLHVARHRRRGRADLDARGRTELDIAASTLHLAAGDILAAESALPGVKRPGPALLLAQARLELVRDAPDAALALLAKAGRASTTLRLQAELSALKCAVRLRLGRPDEARDALEGLAATLDASGLVTPLALLPAEDLRDLRALAETGCSALVVRVLAQPVPAVLRRIPVISLSERERVVLRELVATSSIPAIAEALFVSVNTVKSQVRSLYRKLDVGSREEALVVAAAQRLFDGPDAG</sequence>
<proteinExistence type="predicted"/>
<dbReference type="CDD" id="cd06170">
    <property type="entry name" value="LuxR_C_like"/>
    <property type="match status" value="1"/>
</dbReference>
<dbReference type="Proteomes" id="UP000181956">
    <property type="component" value="Chromosome I"/>
</dbReference>
<dbReference type="EMBL" id="LT629742">
    <property type="protein sequence ID" value="SDR98139.1"/>
    <property type="molecule type" value="Genomic_DNA"/>
</dbReference>
<dbReference type="Pfam" id="PF00196">
    <property type="entry name" value="GerE"/>
    <property type="match status" value="1"/>
</dbReference>
<keyword evidence="3" id="KW-1185">Reference proteome</keyword>
<reference evidence="3" key="1">
    <citation type="submission" date="2016-10" db="EMBL/GenBank/DDBJ databases">
        <authorList>
            <person name="Varghese N."/>
            <person name="Submissions S."/>
        </authorList>
    </citation>
    <scope>NUCLEOTIDE SEQUENCE [LARGE SCALE GENOMIC DNA]</scope>
    <source>
        <strain evidence="3">DSM 21772</strain>
    </source>
</reference>
<accession>A0A1H1NII7</accession>
<evidence type="ECO:0000259" key="1">
    <source>
        <dbReference type="PROSITE" id="PS50043"/>
    </source>
</evidence>
<dbReference type="InterPro" id="IPR036388">
    <property type="entry name" value="WH-like_DNA-bd_sf"/>
</dbReference>
<evidence type="ECO:0000313" key="3">
    <source>
        <dbReference type="Proteomes" id="UP000181956"/>
    </source>
</evidence>
<dbReference type="InterPro" id="IPR027417">
    <property type="entry name" value="P-loop_NTPase"/>
</dbReference>
<dbReference type="InterPro" id="IPR016032">
    <property type="entry name" value="Sig_transdc_resp-reg_C-effctor"/>
</dbReference>
<dbReference type="PROSITE" id="PS50043">
    <property type="entry name" value="HTH_LUXR_2"/>
    <property type="match status" value="1"/>
</dbReference>
<protein>
    <submittedName>
        <fullName evidence="2">Regulatory protein, luxR family</fullName>
    </submittedName>
</protein>
<dbReference type="InterPro" id="IPR049945">
    <property type="entry name" value="AAA_22"/>
</dbReference>
<dbReference type="InterPro" id="IPR000792">
    <property type="entry name" value="Tscrpt_reg_LuxR_C"/>
</dbReference>